<keyword evidence="1" id="KW-0732">Signal</keyword>
<comment type="caution">
    <text evidence="2">The sequence shown here is derived from an EMBL/GenBank/DDBJ whole genome shotgun (WGS) entry which is preliminary data.</text>
</comment>
<organism evidence="2 3">
    <name type="scientific">Microvirga brassicacearum</name>
    <dbReference type="NCBI Taxonomy" id="2580413"/>
    <lineage>
        <taxon>Bacteria</taxon>
        <taxon>Pseudomonadati</taxon>
        <taxon>Pseudomonadota</taxon>
        <taxon>Alphaproteobacteria</taxon>
        <taxon>Hyphomicrobiales</taxon>
        <taxon>Methylobacteriaceae</taxon>
        <taxon>Microvirga</taxon>
    </lineage>
</organism>
<protein>
    <submittedName>
        <fullName evidence="2">Uncharacterized protein</fullName>
    </submittedName>
</protein>
<gene>
    <name evidence="2" type="ORF">FEZ63_12975</name>
</gene>
<dbReference type="AlphaFoldDB" id="A0A5N3PAB7"/>
<evidence type="ECO:0000313" key="2">
    <source>
        <dbReference type="EMBL" id="KAB0266654.1"/>
    </source>
</evidence>
<name>A0A5N3PAB7_9HYPH</name>
<feature type="signal peptide" evidence="1">
    <location>
        <begin position="1"/>
        <end position="19"/>
    </location>
</feature>
<dbReference type="EMBL" id="VCMV01000019">
    <property type="protein sequence ID" value="KAB0266654.1"/>
    <property type="molecule type" value="Genomic_DNA"/>
</dbReference>
<dbReference type="Proteomes" id="UP000325684">
    <property type="component" value="Unassembled WGS sequence"/>
</dbReference>
<evidence type="ECO:0000313" key="3">
    <source>
        <dbReference type="Proteomes" id="UP000325684"/>
    </source>
</evidence>
<accession>A0A5N3PAB7</accession>
<keyword evidence="3" id="KW-1185">Reference proteome</keyword>
<dbReference type="OrthoDB" id="7870801at2"/>
<sequence length="97" mass="10660">MKKLALALALSAIVTSVHAQQRPMTPGLACAQARQLVLRNGAIVLGTGTYTYDRYVRDLSFCEHDESLEAAWVPTRDTPQCPVGFRCRSGDLDFFGD</sequence>
<reference evidence="2 3" key="1">
    <citation type="journal article" date="2019" name="Microorganisms">
        <title>Genome Insights into the Novel Species Microvirga brassicacearum, a Rapeseed Endophyte with Biotechnological Potential.</title>
        <authorList>
            <person name="Jimenez-Gomez A."/>
            <person name="Saati-Santamaria Z."/>
            <person name="Igual J.M."/>
            <person name="Rivas R."/>
            <person name="Mateos P.F."/>
            <person name="Garcia-Fraile P."/>
        </authorList>
    </citation>
    <scope>NUCLEOTIDE SEQUENCE [LARGE SCALE GENOMIC DNA]</scope>
    <source>
        <strain evidence="2 3">CDVBN77</strain>
    </source>
</reference>
<proteinExistence type="predicted"/>
<feature type="chain" id="PRO_5024326957" evidence="1">
    <location>
        <begin position="20"/>
        <end position="97"/>
    </location>
</feature>
<evidence type="ECO:0000256" key="1">
    <source>
        <dbReference type="SAM" id="SignalP"/>
    </source>
</evidence>
<dbReference type="RefSeq" id="WP_150945078.1">
    <property type="nucleotide sequence ID" value="NZ_VCMV01000019.1"/>
</dbReference>